<keyword evidence="3" id="KW-1185">Reference proteome</keyword>
<feature type="non-terminal residue" evidence="2">
    <location>
        <position position="1"/>
    </location>
</feature>
<sequence length="224" mass="25679">TPTTSNNSTNVDDSRVIQPSTKRLRRSYKKKTLISVGNSSNTTKSRKSNDGSSSLNNNDNDTSQKSESESNRYPNPTVMQASILNANIEGVYCEEKLVSKPDGSQEEFIKIYAPEPVDPKKERFLDDWNQYGQIRFFDVANYRPVLPKILTDFIAKVETSDKDAISTKEFDQMKDLLGVTIFQDLQHYFIWRLPTRFLHTVCDRIIQMYPILDDGSPTKTVFME</sequence>
<accession>A0A1Y3BBL1</accession>
<dbReference type="OrthoDB" id="10401722at2759"/>
<dbReference type="EMBL" id="MUJZ01034952">
    <property type="protein sequence ID" value="OTF76966.1"/>
    <property type="molecule type" value="Genomic_DNA"/>
</dbReference>
<protein>
    <submittedName>
        <fullName evidence="2">Uncharacterized protein</fullName>
    </submittedName>
</protein>
<gene>
    <name evidence="2" type="ORF">BLA29_009447</name>
</gene>
<feature type="compositionally biased region" description="Low complexity" evidence="1">
    <location>
        <begin position="50"/>
        <end position="61"/>
    </location>
</feature>
<feature type="compositionally biased region" description="Polar residues" evidence="1">
    <location>
        <begin position="1"/>
        <end position="21"/>
    </location>
</feature>
<feature type="region of interest" description="Disordered" evidence="1">
    <location>
        <begin position="1"/>
        <end position="75"/>
    </location>
</feature>
<reference evidence="2 3" key="1">
    <citation type="submission" date="2017-03" db="EMBL/GenBank/DDBJ databases">
        <title>Genome Survey of Euroglyphus maynei.</title>
        <authorList>
            <person name="Arlian L.G."/>
            <person name="Morgan M.S."/>
            <person name="Rider S.D."/>
        </authorList>
    </citation>
    <scope>NUCLEOTIDE SEQUENCE [LARGE SCALE GENOMIC DNA]</scope>
    <source>
        <strain evidence="2">Arlian Lab</strain>
        <tissue evidence="2">Whole body</tissue>
    </source>
</reference>
<organism evidence="2 3">
    <name type="scientific">Euroglyphus maynei</name>
    <name type="common">Mayne's house dust mite</name>
    <dbReference type="NCBI Taxonomy" id="6958"/>
    <lineage>
        <taxon>Eukaryota</taxon>
        <taxon>Metazoa</taxon>
        <taxon>Ecdysozoa</taxon>
        <taxon>Arthropoda</taxon>
        <taxon>Chelicerata</taxon>
        <taxon>Arachnida</taxon>
        <taxon>Acari</taxon>
        <taxon>Acariformes</taxon>
        <taxon>Sarcoptiformes</taxon>
        <taxon>Astigmata</taxon>
        <taxon>Psoroptidia</taxon>
        <taxon>Analgoidea</taxon>
        <taxon>Pyroglyphidae</taxon>
        <taxon>Pyroglyphinae</taxon>
        <taxon>Euroglyphus</taxon>
    </lineage>
</organism>
<evidence type="ECO:0000313" key="2">
    <source>
        <dbReference type="EMBL" id="OTF76966.1"/>
    </source>
</evidence>
<proteinExistence type="predicted"/>
<dbReference type="AlphaFoldDB" id="A0A1Y3BBL1"/>
<dbReference type="Proteomes" id="UP000194236">
    <property type="component" value="Unassembled WGS sequence"/>
</dbReference>
<feature type="compositionally biased region" description="Basic residues" evidence="1">
    <location>
        <begin position="22"/>
        <end position="32"/>
    </location>
</feature>
<comment type="caution">
    <text evidence="2">The sequence shown here is derived from an EMBL/GenBank/DDBJ whole genome shotgun (WGS) entry which is preliminary data.</text>
</comment>
<evidence type="ECO:0000256" key="1">
    <source>
        <dbReference type="SAM" id="MobiDB-lite"/>
    </source>
</evidence>
<name>A0A1Y3BBL1_EURMA</name>
<evidence type="ECO:0000313" key="3">
    <source>
        <dbReference type="Proteomes" id="UP000194236"/>
    </source>
</evidence>